<dbReference type="SMART" id="SM00244">
    <property type="entry name" value="PHB"/>
    <property type="match status" value="1"/>
</dbReference>
<evidence type="ECO:0000259" key="8">
    <source>
        <dbReference type="SMART" id="SM00244"/>
    </source>
</evidence>
<protein>
    <recommendedName>
        <fullName evidence="6">Protein HflC</fullName>
    </recommendedName>
</protein>
<dbReference type="PANTHER" id="PTHR42911">
    <property type="entry name" value="MODULATOR OF FTSH PROTEASE HFLC"/>
    <property type="match status" value="1"/>
</dbReference>
<evidence type="ECO:0000256" key="2">
    <source>
        <dbReference type="ARBA" id="ARBA00007862"/>
    </source>
</evidence>
<keyword evidence="9" id="KW-0378">Hydrolase</keyword>
<comment type="function">
    <text evidence="6">HflC and HflK could regulate a protease.</text>
</comment>
<proteinExistence type="inferred from homology"/>
<keyword evidence="5" id="KW-0472">Membrane</keyword>
<evidence type="ECO:0000256" key="7">
    <source>
        <dbReference type="SAM" id="MobiDB-lite"/>
    </source>
</evidence>
<dbReference type="GO" id="GO:0016020">
    <property type="term" value="C:membrane"/>
    <property type="evidence" value="ECO:0007669"/>
    <property type="project" value="UniProtKB-SubCell"/>
</dbReference>
<dbReference type="PIRSF" id="PIRSF005651">
    <property type="entry name" value="HflC"/>
    <property type="match status" value="1"/>
</dbReference>
<name>A0A1C3TZ13_9HYPH</name>
<evidence type="ECO:0000313" key="9">
    <source>
        <dbReference type="EMBL" id="SCB08392.1"/>
    </source>
</evidence>
<dbReference type="Pfam" id="PF01145">
    <property type="entry name" value="Band_7"/>
    <property type="match status" value="1"/>
</dbReference>
<reference evidence="10" key="1">
    <citation type="submission" date="2016-08" db="EMBL/GenBank/DDBJ databases">
        <authorList>
            <person name="Varghese N."/>
            <person name="Submissions Spin"/>
        </authorList>
    </citation>
    <scope>NUCLEOTIDE SEQUENCE [LARGE SCALE GENOMIC DNA]</scope>
    <source>
        <strain evidence="10">CCBAU 57015</strain>
    </source>
</reference>
<comment type="similarity">
    <text evidence="2 6">Belongs to the band 7/mec-2 family. HflC subfamily.</text>
</comment>
<feature type="domain" description="Band 7" evidence="8">
    <location>
        <begin position="22"/>
        <end position="189"/>
    </location>
</feature>
<feature type="region of interest" description="Disordered" evidence="7">
    <location>
        <begin position="289"/>
        <end position="312"/>
    </location>
</feature>
<dbReference type="Proteomes" id="UP000186228">
    <property type="component" value="Unassembled WGS sequence"/>
</dbReference>
<dbReference type="PANTHER" id="PTHR42911:SF1">
    <property type="entry name" value="MODULATOR OF FTSH PROTEASE HFLC"/>
    <property type="match status" value="1"/>
</dbReference>
<keyword evidence="9" id="KW-0645">Protease</keyword>
<gene>
    <name evidence="9" type="ORF">GA0061100_101316</name>
</gene>
<evidence type="ECO:0000256" key="4">
    <source>
        <dbReference type="ARBA" id="ARBA00022989"/>
    </source>
</evidence>
<dbReference type="InterPro" id="IPR036013">
    <property type="entry name" value="Band_7/SPFH_dom_sf"/>
</dbReference>
<evidence type="ECO:0000256" key="5">
    <source>
        <dbReference type="ARBA" id="ARBA00023136"/>
    </source>
</evidence>
<dbReference type="OrthoDB" id="9812991at2"/>
<keyword evidence="10" id="KW-1185">Reference proteome</keyword>
<dbReference type="CDD" id="cd03405">
    <property type="entry name" value="SPFH_HflC"/>
    <property type="match status" value="1"/>
</dbReference>
<keyword evidence="4" id="KW-1133">Transmembrane helix</keyword>
<keyword evidence="3" id="KW-0812">Transmembrane</keyword>
<dbReference type="SUPFAM" id="SSF117892">
    <property type="entry name" value="Band 7/SPFH domain"/>
    <property type="match status" value="1"/>
</dbReference>
<evidence type="ECO:0000256" key="1">
    <source>
        <dbReference type="ARBA" id="ARBA00004167"/>
    </source>
</evidence>
<sequence length="312" mass="35117">MTSSRLPAILIALAVVLLLIYSSVFVVNAREQAIVLRFGQIREVKTEPGLYFKLPFAFMDADRVQYIQQQELRFDLDNIRVQVSGGKFYEVDAFVVYKIADARKFRETVSGDRDAAESRLRTRLDASLRRVYGLRSFDAALSSERASMMTEVRNDLHRDAETLGLNIEDVRIRRTDLTQEVSQQTYDRMKAERLAEAELIRARGNEEGQRRRAVADRQVVEIVADAQKDSEVLRGEGEAERNGIFADASKRDPNFYEFYRSMAAYNKALASGGKTLVLPPNQSDFFKYFDSPAGSAPKSGAPALANPTPPAN</sequence>
<evidence type="ECO:0000256" key="3">
    <source>
        <dbReference type="ARBA" id="ARBA00022692"/>
    </source>
</evidence>
<dbReference type="Gene3D" id="3.30.479.30">
    <property type="entry name" value="Band 7 domain"/>
    <property type="match status" value="1"/>
</dbReference>
<organism evidence="9 10">
    <name type="scientific">Rhizobium hainanense</name>
    <dbReference type="NCBI Taxonomy" id="52131"/>
    <lineage>
        <taxon>Bacteria</taxon>
        <taxon>Pseudomonadati</taxon>
        <taxon>Pseudomonadota</taxon>
        <taxon>Alphaproteobacteria</taxon>
        <taxon>Hyphomicrobiales</taxon>
        <taxon>Rhizobiaceae</taxon>
        <taxon>Rhizobium/Agrobacterium group</taxon>
        <taxon>Rhizobium</taxon>
    </lineage>
</organism>
<dbReference type="GO" id="GO:0008233">
    <property type="term" value="F:peptidase activity"/>
    <property type="evidence" value="ECO:0007669"/>
    <property type="project" value="UniProtKB-KW"/>
</dbReference>
<comment type="subcellular location">
    <subcellularLocation>
        <location evidence="1">Membrane</location>
        <topology evidence="1">Single-pass membrane protein</topology>
    </subcellularLocation>
</comment>
<dbReference type="AlphaFoldDB" id="A0A1C3TZ13"/>
<dbReference type="EMBL" id="FMAC01000001">
    <property type="protein sequence ID" value="SCB08392.1"/>
    <property type="molecule type" value="Genomic_DNA"/>
</dbReference>
<dbReference type="RefSeq" id="WP_075850866.1">
    <property type="nucleotide sequence ID" value="NZ_FMAC01000001.1"/>
</dbReference>
<feature type="compositionally biased region" description="Low complexity" evidence="7">
    <location>
        <begin position="291"/>
        <end position="306"/>
    </location>
</feature>
<accession>A0A1C3TZ13</accession>
<evidence type="ECO:0000256" key="6">
    <source>
        <dbReference type="PIRNR" id="PIRNR005651"/>
    </source>
</evidence>
<evidence type="ECO:0000313" key="10">
    <source>
        <dbReference type="Proteomes" id="UP000186228"/>
    </source>
</evidence>
<dbReference type="GO" id="GO:0006508">
    <property type="term" value="P:proteolysis"/>
    <property type="evidence" value="ECO:0007669"/>
    <property type="project" value="UniProtKB-KW"/>
</dbReference>
<dbReference type="STRING" id="52131.GA0061100_101316"/>
<dbReference type="InterPro" id="IPR001107">
    <property type="entry name" value="Band_7"/>
</dbReference>
<dbReference type="InterPro" id="IPR010200">
    <property type="entry name" value="HflC"/>
</dbReference>